<gene>
    <name evidence="3" type="ORF">GKQ51_20290</name>
</gene>
<dbReference type="EMBL" id="CP066310">
    <property type="protein sequence ID" value="QQE88542.1"/>
    <property type="molecule type" value="Genomic_DNA"/>
</dbReference>
<proteinExistence type="predicted"/>
<evidence type="ECO:0000313" key="4">
    <source>
        <dbReference type="Proteomes" id="UP000596192"/>
    </source>
</evidence>
<organism evidence="3 4">
    <name type="scientific">Azotobacter chroococcum</name>
    <dbReference type="NCBI Taxonomy" id="353"/>
    <lineage>
        <taxon>Bacteria</taxon>
        <taxon>Pseudomonadati</taxon>
        <taxon>Pseudomonadota</taxon>
        <taxon>Gammaproteobacteria</taxon>
        <taxon>Pseudomonadales</taxon>
        <taxon>Pseudomonadaceae</taxon>
        <taxon>Azotobacter</taxon>
    </lineage>
</organism>
<feature type="compositionally biased region" description="Basic residues" evidence="1">
    <location>
        <begin position="40"/>
        <end position="50"/>
    </location>
</feature>
<feature type="region of interest" description="Disordered" evidence="1">
    <location>
        <begin position="1"/>
        <end position="58"/>
    </location>
</feature>
<feature type="domain" description="DUF927" evidence="2">
    <location>
        <begin position="77"/>
        <end position="345"/>
    </location>
</feature>
<dbReference type="RefSeq" id="WP_198866816.1">
    <property type="nucleotide sequence ID" value="NZ_CP066310.1"/>
</dbReference>
<protein>
    <submittedName>
        <fullName evidence="3">DUF927 domain-containing protein</fullName>
    </submittedName>
</protein>
<evidence type="ECO:0000313" key="3">
    <source>
        <dbReference type="EMBL" id="QQE88542.1"/>
    </source>
</evidence>
<sequence>MTDHSERGTGKAVNPPLNEAPTADAGSAQPKAKKPTSTPRSRRKPAKPKHPTVTPSRPSWATYATWVQTGQGRILAPGLYHHGIRDDAETDTQVCSPLEVLAITSDERGENYGRLLRLLPHGAARWREWAAPMEMLAGDGSELRAVLLNLGATIPHKQRQTLMDYLMNSAPPRHAMAATRTGWHGPQLFVMPRRVIGGGDVVFQSTQAGGHEYAEGGELAAWQTEIAARCLGNPALILAVCAALAGPLLAPLDADGGGFHLLGDSSSGKTIALLVAASVWGKPRDFLRTWNATSTGLEGVATLRNDTLLALDEIGEAKPQDVGGIIYALGNGTGRQRGKVSGLPQQVQKWRVVVLSSGELTMGKHMESAGMRSKAGQELRLLDVPTYRRFGAFDELHGLALPHDPASEEGRKGAGRAFADLLRRTTAQHYGHLGPAFVELLVTAAADEGHAAQLEDAYAAARQAFPTGTGQEARAAARFAVAALAGELASAAGLLPWPEGTARAALLELFGEWVAFRGRGQSEDAKILRAVSAYIDRNASRFASIDGTDAAPVHDRAGWWRPHGDGRLYLFTPSALADAAQGFDLKRVLACLDNAGAIAERDHERMTKQQRITGEGRARVYVINPAALLAATED</sequence>
<dbReference type="AlphaFoldDB" id="A0AAQ0BYP8"/>
<evidence type="ECO:0000256" key="1">
    <source>
        <dbReference type="SAM" id="MobiDB-lite"/>
    </source>
</evidence>
<name>A0AAQ0BYP8_9GAMM</name>
<evidence type="ECO:0000259" key="2">
    <source>
        <dbReference type="Pfam" id="PF06048"/>
    </source>
</evidence>
<dbReference type="Proteomes" id="UP000596192">
    <property type="component" value="Chromosome"/>
</dbReference>
<accession>A0AAQ0BYP8</accession>
<dbReference type="Pfam" id="PF06048">
    <property type="entry name" value="DUF927"/>
    <property type="match status" value="1"/>
</dbReference>
<reference evidence="3 4" key="1">
    <citation type="submission" date="2020-12" db="EMBL/GenBank/DDBJ databases">
        <title>Genomic Analysis and Response surface optimization of nitrogen-fixing conditions for A. chroococcum strain HR1, Isolation from rhizosphere soil.</title>
        <authorList>
            <person name="Li J."/>
            <person name="Yang H."/>
            <person name="Liu H."/>
            <person name="Wang C."/>
            <person name="Tian Y."/>
            <person name="Lu X.Y."/>
        </authorList>
    </citation>
    <scope>NUCLEOTIDE SEQUENCE [LARGE SCALE GENOMIC DNA]</scope>
    <source>
        <strain evidence="3 4">HR1</strain>
    </source>
</reference>
<dbReference type="InterPro" id="IPR009270">
    <property type="entry name" value="DUF927"/>
</dbReference>